<dbReference type="InterPro" id="IPR042100">
    <property type="entry name" value="Bug_dom1"/>
</dbReference>
<name>A0A6S7F0D8_9BURK</name>
<comment type="similarity">
    <text evidence="1">Belongs to the UPF0065 (bug) family.</text>
</comment>
<accession>A0A6S7F0D8</accession>
<evidence type="ECO:0000313" key="4">
    <source>
        <dbReference type="Proteomes" id="UP000494183"/>
    </source>
</evidence>
<dbReference type="RefSeq" id="WP_076813344.1">
    <property type="nucleotide sequence ID" value="NZ_CADIJK010000002.1"/>
</dbReference>
<reference evidence="3 4" key="1">
    <citation type="submission" date="2020-04" db="EMBL/GenBank/DDBJ databases">
        <authorList>
            <person name="De Canck E."/>
        </authorList>
    </citation>
    <scope>NUCLEOTIDE SEQUENCE [LARGE SCALE GENOMIC DNA]</scope>
    <source>
        <strain evidence="3 4">LMG 6000</strain>
    </source>
</reference>
<evidence type="ECO:0000313" key="3">
    <source>
        <dbReference type="EMBL" id="CAB3929196.1"/>
    </source>
</evidence>
<protein>
    <submittedName>
        <fullName evidence="3">Uncharacterized protein</fullName>
    </submittedName>
</protein>
<keyword evidence="4" id="KW-1185">Reference proteome</keyword>
<dbReference type="KEGG" id="ais:BUW96_05160"/>
<dbReference type="InterPro" id="IPR005064">
    <property type="entry name" value="BUG"/>
</dbReference>
<dbReference type="Proteomes" id="UP000494183">
    <property type="component" value="Unassembled WGS sequence"/>
</dbReference>
<dbReference type="PANTHER" id="PTHR42928:SF5">
    <property type="entry name" value="BLR1237 PROTEIN"/>
    <property type="match status" value="1"/>
</dbReference>
<dbReference type="PIRSF" id="PIRSF017082">
    <property type="entry name" value="YflP"/>
    <property type="match status" value="1"/>
</dbReference>
<keyword evidence="2" id="KW-0732">Signal</keyword>
<dbReference type="AlphaFoldDB" id="A0A6S7F0D8"/>
<feature type="chain" id="PRO_5028856500" evidence="2">
    <location>
        <begin position="26"/>
        <end position="319"/>
    </location>
</feature>
<organism evidence="3 4">
    <name type="scientific">Achromobacter insolitus</name>
    <dbReference type="NCBI Taxonomy" id="217204"/>
    <lineage>
        <taxon>Bacteria</taxon>
        <taxon>Pseudomonadati</taxon>
        <taxon>Pseudomonadota</taxon>
        <taxon>Betaproteobacteria</taxon>
        <taxon>Burkholderiales</taxon>
        <taxon>Alcaligenaceae</taxon>
        <taxon>Achromobacter</taxon>
    </lineage>
</organism>
<sequence>MLKTISRLLAPLALAAAVLPLAAIAEPSLTRIIVPVGAGNPFDSSARALAEGLAKISGKSVIVENKAGAGGRIATTEVARAAPDGATLLFTTAGHATNAGLYKNLPYDAVKDFTPITIVSRSSGFVLLVQADSPYKTVQDLIAAAKARPNQISYGSFGIGNTTHVIGALFARAADLKLLHVPYKSPVSDFLGGHVNMVFMGASTALPLIKDGRVRALAISSEASDPNFPGVPTFRELGYEDVDVPAWSGVLAPRGMPAEQAQALFKQIAEAARQPVFQDYLKLSQAQLVLMTPEQFAKALEADVARFRKVLPELGIEAE</sequence>
<evidence type="ECO:0000256" key="1">
    <source>
        <dbReference type="ARBA" id="ARBA00006987"/>
    </source>
</evidence>
<dbReference type="GeneID" id="92764525"/>
<dbReference type="SUPFAM" id="SSF53850">
    <property type="entry name" value="Periplasmic binding protein-like II"/>
    <property type="match status" value="1"/>
</dbReference>
<dbReference type="Pfam" id="PF03401">
    <property type="entry name" value="TctC"/>
    <property type="match status" value="1"/>
</dbReference>
<dbReference type="Gene3D" id="3.40.190.150">
    <property type="entry name" value="Bordetella uptake gene, domain 1"/>
    <property type="match status" value="1"/>
</dbReference>
<dbReference type="CDD" id="cd07012">
    <property type="entry name" value="PBP2_Bug_TTT"/>
    <property type="match status" value="1"/>
</dbReference>
<feature type="signal peptide" evidence="2">
    <location>
        <begin position="1"/>
        <end position="25"/>
    </location>
</feature>
<proteinExistence type="inferred from homology"/>
<dbReference type="EMBL" id="CADILH010000001">
    <property type="protein sequence ID" value="CAB3929196.1"/>
    <property type="molecule type" value="Genomic_DNA"/>
</dbReference>
<dbReference type="PANTHER" id="PTHR42928">
    <property type="entry name" value="TRICARBOXYLATE-BINDING PROTEIN"/>
    <property type="match status" value="1"/>
</dbReference>
<evidence type="ECO:0000256" key="2">
    <source>
        <dbReference type="SAM" id="SignalP"/>
    </source>
</evidence>
<gene>
    <name evidence="3" type="ORF">LMG6000_00248</name>
</gene>
<dbReference type="Gene3D" id="3.40.190.10">
    <property type="entry name" value="Periplasmic binding protein-like II"/>
    <property type="match status" value="1"/>
</dbReference>